<comment type="similarity">
    <text evidence="1">Belongs to the NAD(P)-dependent epimerase/dehydratase family.</text>
</comment>
<reference evidence="3" key="1">
    <citation type="journal article" date="2015" name="Front. Microbiol.">
        <title>Combining genomic sequencing methods to explore viral diversity and reveal potential virus-host interactions.</title>
        <authorList>
            <person name="Chow C.E."/>
            <person name="Winget D.M."/>
            <person name="White R.A.III."/>
            <person name="Hallam S.J."/>
            <person name="Suttle C.A."/>
        </authorList>
    </citation>
    <scope>NUCLEOTIDE SEQUENCE</scope>
    <source>
        <strain evidence="3">Oxic3_2</strain>
    </source>
</reference>
<dbReference type="Pfam" id="PF01370">
    <property type="entry name" value="Epimerase"/>
    <property type="match status" value="1"/>
</dbReference>
<dbReference type="PANTHER" id="PTHR43000">
    <property type="entry name" value="DTDP-D-GLUCOSE 4,6-DEHYDRATASE-RELATED"/>
    <property type="match status" value="1"/>
</dbReference>
<dbReference type="Gene3D" id="3.90.25.10">
    <property type="entry name" value="UDP-galactose 4-epimerase, domain 1"/>
    <property type="match status" value="1"/>
</dbReference>
<reference evidence="3" key="2">
    <citation type="submission" date="2015-03" db="EMBL/GenBank/DDBJ databases">
        <authorList>
            <person name="Chow C.-E.T."/>
            <person name="Winget D.M."/>
            <person name="White R.A.III."/>
            <person name="Hallam S.J."/>
            <person name="Suttle C.A."/>
        </authorList>
    </citation>
    <scope>NUCLEOTIDE SEQUENCE</scope>
    <source>
        <strain evidence="3">Oxic3_2</strain>
    </source>
</reference>
<organism evidence="3">
    <name type="scientific">uncultured marine virus</name>
    <dbReference type="NCBI Taxonomy" id="186617"/>
    <lineage>
        <taxon>Viruses</taxon>
        <taxon>environmental samples</taxon>
    </lineage>
</organism>
<dbReference type="EMBL" id="KR029608">
    <property type="protein sequence ID" value="AKH48734.1"/>
    <property type="molecule type" value="Genomic_DNA"/>
</dbReference>
<evidence type="ECO:0000259" key="2">
    <source>
        <dbReference type="Pfam" id="PF01370"/>
    </source>
</evidence>
<evidence type="ECO:0000313" key="3">
    <source>
        <dbReference type="EMBL" id="AKH48734.1"/>
    </source>
</evidence>
<proteinExistence type="inferred from homology"/>
<name>A0A0F7L843_9VIRU</name>
<dbReference type="InterPro" id="IPR036291">
    <property type="entry name" value="NAD(P)-bd_dom_sf"/>
</dbReference>
<sequence>MKLVVITGCLGLIGSHVTKKCLLKGWKVYGIDKCTYAANTNLLDDFKMYENFTFVKEDIVELDYLPHCDYVINIAAESHVGNSIIDSHDFIHSNVVGVKNLLDLIRRKPKNVEDQPIFFHFSTDEVYGDITEGEHIETDVLRPSNPYSASKAAADMFILAWARTYDMKYVILRPTNNYGIGQYPEKLIPICVKHLMRGKKIRLHDAGEPVRNWLHSDDTASAVIKIIESGASNQIYNVAGGFEQKNIDTATQILDCYLGKDKYNLDRYLNLEFKRLGQDVRYALNDDKLRALGWKPERVFKDELLGIVEYYKKNFKW</sequence>
<evidence type="ECO:0000256" key="1">
    <source>
        <dbReference type="ARBA" id="ARBA00007637"/>
    </source>
</evidence>
<accession>A0A0F7L843</accession>
<dbReference type="SUPFAM" id="SSF51735">
    <property type="entry name" value="NAD(P)-binding Rossmann-fold domains"/>
    <property type="match status" value="1"/>
</dbReference>
<feature type="domain" description="NAD-dependent epimerase/dehydratase" evidence="2">
    <location>
        <begin position="4"/>
        <end position="239"/>
    </location>
</feature>
<protein>
    <submittedName>
        <fullName evidence="3">dTDP-glucose 4,6-dehydratase</fullName>
    </submittedName>
</protein>
<dbReference type="InterPro" id="IPR001509">
    <property type="entry name" value="Epimerase_deHydtase"/>
</dbReference>
<dbReference type="Gene3D" id="3.40.50.720">
    <property type="entry name" value="NAD(P)-binding Rossmann-like Domain"/>
    <property type="match status" value="1"/>
</dbReference>